<dbReference type="InterPro" id="IPR027417">
    <property type="entry name" value="P-loop_NTPase"/>
</dbReference>
<dbReference type="GO" id="GO:0005524">
    <property type="term" value="F:ATP binding"/>
    <property type="evidence" value="ECO:0007669"/>
    <property type="project" value="InterPro"/>
</dbReference>
<name>X0W8R7_9ZZZZ</name>
<dbReference type="GO" id="GO:0003678">
    <property type="term" value="F:DNA helicase activity"/>
    <property type="evidence" value="ECO:0007669"/>
    <property type="project" value="InterPro"/>
</dbReference>
<dbReference type="PANTHER" id="PTHR30153">
    <property type="entry name" value="REPLICATIVE DNA HELICASE DNAB"/>
    <property type="match status" value="1"/>
</dbReference>
<evidence type="ECO:0000313" key="2">
    <source>
        <dbReference type="EMBL" id="GAG27010.1"/>
    </source>
</evidence>
<dbReference type="GO" id="GO:0005829">
    <property type="term" value="C:cytosol"/>
    <property type="evidence" value="ECO:0007669"/>
    <property type="project" value="TreeGrafter"/>
</dbReference>
<dbReference type="InterPro" id="IPR007694">
    <property type="entry name" value="DNA_helicase_DnaB-like_C"/>
</dbReference>
<dbReference type="Gene3D" id="3.40.50.300">
    <property type="entry name" value="P-loop containing nucleotide triphosphate hydrolases"/>
    <property type="match status" value="1"/>
</dbReference>
<dbReference type="GO" id="GO:0006260">
    <property type="term" value="P:DNA replication"/>
    <property type="evidence" value="ECO:0007669"/>
    <property type="project" value="InterPro"/>
</dbReference>
<proteinExistence type="predicted"/>
<dbReference type="SUPFAM" id="SSF52540">
    <property type="entry name" value="P-loop containing nucleoside triphosphate hydrolases"/>
    <property type="match status" value="1"/>
</dbReference>
<organism evidence="2">
    <name type="scientific">marine sediment metagenome</name>
    <dbReference type="NCBI Taxonomy" id="412755"/>
    <lineage>
        <taxon>unclassified sequences</taxon>
        <taxon>metagenomes</taxon>
        <taxon>ecological metagenomes</taxon>
    </lineage>
</organism>
<protein>
    <recommendedName>
        <fullName evidence="1">SF4 helicase domain-containing protein</fullName>
    </recommendedName>
</protein>
<gene>
    <name evidence="2" type="ORF">S01H1_48184</name>
</gene>
<dbReference type="Pfam" id="PF03796">
    <property type="entry name" value="DnaB_C"/>
    <property type="match status" value="1"/>
</dbReference>
<dbReference type="PROSITE" id="PS51199">
    <property type="entry name" value="SF4_HELICASE"/>
    <property type="match status" value="1"/>
</dbReference>
<sequence>MADEIISSDPKEDSEVILDKVKSTVALLEDAVVDADDMSKAEAIGVIAESWEKMLSNDFSDYVKSGIASFDEEFVGFKKKTTNLICARPAVGKTALGLTFQCNMVELGHKVAFISVEMTKDQLIERCAYIISEVPADLFTSGQTPDERQYQQIMEALHEIKDNDNFIIEGTNNRSINNVARIARKLKRDNPDLDVIIVDYLQKIESSKSKGNKTYEIEEVSGVITDLGKKLDVVMIPLAQLNRASDEKAEELPKLSNLEGSS</sequence>
<reference evidence="2" key="1">
    <citation type="journal article" date="2014" name="Front. Microbiol.">
        <title>High frequency of phylogenetically diverse reductive dehalogenase-homologous genes in deep subseafloor sedimentary metagenomes.</title>
        <authorList>
            <person name="Kawai M."/>
            <person name="Futagami T."/>
            <person name="Toyoda A."/>
            <person name="Takaki Y."/>
            <person name="Nishi S."/>
            <person name="Hori S."/>
            <person name="Arai W."/>
            <person name="Tsubouchi T."/>
            <person name="Morono Y."/>
            <person name="Uchiyama I."/>
            <person name="Ito T."/>
            <person name="Fujiyama A."/>
            <person name="Inagaki F."/>
            <person name="Takami H."/>
        </authorList>
    </citation>
    <scope>NUCLEOTIDE SEQUENCE</scope>
    <source>
        <strain evidence="2">Expedition CK06-06</strain>
    </source>
</reference>
<dbReference type="AlphaFoldDB" id="X0W8R7"/>
<accession>X0W8R7</accession>
<dbReference type="PANTHER" id="PTHR30153:SF2">
    <property type="entry name" value="REPLICATIVE DNA HELICASE"/>
    <property type="match status" value="1"/>
</dbReference>
<feature type="domain" description="SF4 helicase" evidence="1">
    <location>
        <begin position="56"/>
        <end position="262"/>
    </location>
</feature>
<evidence type="ECO:0000259" key="1">
    <source>
        <dbReference type="PROSITE" id="PS51199"/>
    </source>
</evidence>
<comment type="caution">
    <text evidence="2">The sequence shown here is derived from an EMBL/GenBank/DDBJ whole genome shotgun (WGS) entry which is preliminary data.</text>
</comment>
<feature type="non-terminal residue" evidence="2">
    <location>
        <position position="262"/>
    </location>
</feature>
<dbReference type="EMBL" id="BARS01030938">
    <property type="protein sequence ID" value="GAG27010.1"/>
    <property type="molecule type" value="Genomic_DNA"/>
</dbReference>